<name>A0A068S6I0_9FUNG</name>
<protein>
    <submittedName>
        <fullName evidence="1">Uncharacterized protein</fullName>
    </submittedName>
</protein>
<keyword evidence="2" id="KW-1185">Reference proteome</keyword>
<gene>
    <name evidence="1" type="ORF">LCOR_08860.1</name>
</gene>
<evidence type="ECO:0000313" key="1">
    <source>
        <dbReference type="EMBL" id="CDH57978.1"/>
    </source>
</evidence>
<evidence type="ECO:0000313" key="2">
    <source>
        <dbReference type="Proteomes" id="UP000027586"/>
    </source>
</evidence>
<dbReference type="VEuPathDB" id="FungiDB:LCOR_08860.1"/>
<comment type="caution">
    <text evidence="1">The sequence shown here is derived from an EMBL/GenBank/DDBJ whole genome shotgun (WGS) entry which is preliminary data.</text>
</comment>
<dbReference type="Proteomes" id="UP000027586">
    <property type="component" value="Unassembled WGS sequence"/>
</dbReference>
<reference evidence="1" key="1">
    <citation type="submission" date="2013-08" db="EMBL/GenBank/DDBJ databases">
        <title>Gene expansion shapes genome architecture in the human pathogen Lichtheimia corymbifera: an evolutionary genomics analysis in the ancient terrestrial Mucorales (Mucoromycotina).</title>
        <authorList>
            <person name="Schwartze V.U."/>
            <person name="Winter S."/>
            <person name="Shelest E."/>
            <person name="Marcet-Houben M."/>
            <person name="Horn F."/>
            <person name="Wehner S."/>
            <person name="Hoffmann K."/>
            <person name="Riege K."/>
            <person name="Sammeth M."/>
            <person name="Nowrousian M."/>
            <person name="Valiante V."/>
            <person name="Linde J."/>
            <person name="Jacobsen I.D."/>
            <person name="Marz M."/>
            <person name="Brakhage A.A."/>
            <person name="Gabaldon T."/>
            <person name="Bocker S."/>
            <person name="Voigt K."/>
        </authorList>
    </citation>
    <scope>NUCLEOTIDE SEQUENCE [LARGE SCALE GENOMIC DNA]</scope>
    <source>
        <strain evidence="1">FSU 9682</strain>
    </source>
</reference>
<dbReference type="EMBL" id="CBTN010000051">
    <property type="protein sequence ID" value="CDH57978.1"/>
    <property type="molecule type" value="Genomic_DNA"/>
</dbReference>
<sequence>MSSSRERIRYGEKKESTVLGKSCVKDIAMYDIYVCTFPSFLYYDVVENHPMSGDGSCCVGCQATPVALILFATSM</sequence>
<dbReference type="AlphaFoldDB" id="A0A068S6I0"/>
<accession>A0A068S6I0</accession>
<organism evidence="1 2">
    <name type="scientific">Lichtheimia corymbifera JMRC:FSU:9682</name>
    <dbReference type="NCBI Taxonomy" id="1263082"/>
    <lineage>
        <taxon>Eukaryota</taxon>
        <taxon>Fungi</taxon>
        <taxon>Fungi incertae sedis</taxon>
        <taxon>Mucoromycota</taxon>
        <taxon>Mucoromycotina</taxon>
        <taxon>Mucoromycetes</taxon>
        <taxon>Mucorales</taxon>
        <taxon>Lichtheimiaceae</taxon>
        <taxon>Lichtheimia</taxon>
    </lineage>
</organism>
<proteinExistence type="predicted"/>